<protein>
    <submittedName>
        <fullName evidence="1">Uncharacterized protein</fullName>
    </submittedName>
</protein>
<comment type="caution">
    <text evidence="1">The sequence shown here is derived from an EMBL/GenBank/DDBJ whole genome shotgun (WGS) entry which is preliminary data.</text>
</comment>
<reference evidence="1 2" key="1">
    <citation type="journal article" date="2015" name="Genome Biol. Evol.">
        <title>Comparative Genomics of a Bacterivorous Green Alga Reveals Evolutionary Causalities and Consequences of Phago-Mixotrophic Mode of Nutrition.</title>
        <authorList>
            <person name="Burns J.A."/>
            <person name="Paasch A."/>
            <person name="Narechania A."/>
            <person name="Kim E."/>
        </authorList>
    </citation>
    <scope>NUCLEOTIDE SEQUENCE [LARGE SCALE GENOMIC DNA]</scope>
    <source>
        <strain evidence="1 2">PLY_AMNH</strain>
    </source>
</reference>
<dbReference type="EMBL" id="LGRX02031799">
    <property type="protein sequence ID" value="KAK3244495.1"/>
    <property type="molecule type" value="Genomic_DNA"/>
</dbReference>
<name>A0AAE0EZ84_9CHLO</name>
<organism evidence="1 2">
    <name type="scientific">Cymbomonas tetramitiformis</name>
    <dbReference type="NCBI Taxonomy" id="36881"/>
    <lineage>
        <taxon>Eukaryota</taxon>
        <taxon>Viridiplantae</taxon>
        <taxon>Chlorophyta</taxon>
        <taxon>Pyramimonadophyceae</taxon>
        <taxon>Pyramimonadales</taxon>
        <taxon>Pyramimonadaceae</taxon>
        <taxon>Cymbomonas</taxon>
    </lineage>
</organism>
<evidence type="ECO:0000313" key="1">
    <source>
        <dbReference type="EMBL" id="KAK3244495.1"/>
    </source>
</evidence>
<sequence length="356" mass="40077">MELINLLSSAAVSEKSGGAPTESANAQKIVTVTPVSSSSTYRYTAHDHPTLHALEQTAASSGSPKAGDRFLPGTLNMTRTQALQQCFTDPQYYSEHFDRNNFCTLSHQHKLMYLHIPKSGSSTSRDVVNTKLAGVDNQHCLTKTPQWKEYNKVSIVREPTNRFGASYDEMFARTLSHKHVIPAQFRAFSEGLADYKSYEAIFGTREVTDRFELWAALWDGRRVFDNHIRLQVPVLSSQDSGLAHPLAYVGYISEMKAAWEAIGKLVGKEIDEKDVIRGRSFPRRFNETLVSAKTWRKICQHVAQDYCCLNFPLPAPCLEVGIPDAERTYCKWTQRPELAAQNDRASDLFIEAVRPV</sequence>
<evidence type="ECO:0000313" key="2">
    <source>
        <dbReference type="Proteomes" id="UP001190700"/>
    </source>
</evidence>
<accession>A0AAE0EZ84</accession>
<keyword evidence="2" id="KW-1185">Reference proteome</keyword>
<gene>
    <name evidence="1" type="ORF">CYMTET_45889</name>
</gene>
<proteinExistence type="predicted"/>
<dbReference type="Proteomes" id="UP001190700">
    <property type="component" value="Unassembled WGS sequence"/>
</dbReference>
<dbReference type="AlphaFoldDB" id="A0AAE0EZ84"/>